<evidence type="ECO:0000256" key="3">
    <source>
        <dbReference type="ARBA" id="ARBA00008981"/>
    </source>
</evidence>
<dbReference type="InterPro" id="IPR015424">
    <property type="entry name" value="PyrdxlP-dep_Trfase"/>
</dbReference>
<dbReference type="AlphaFoldDB" id="A0A381NYT6"/>
<dbReference type="GO" id="GO:0042286">
    <property type="term" value="F:glutamate-1-semialdehyde 2,1-aminomutase activity"/>
    <property type="evidence" value="ECO:0007669"/>
    <property type="project" value="UniProtKB-EC"/>
</dbReference>
<evidence type="ECO:0000313" key="8">
    <source>
        <dbReference type="EMBL" id="SUZ59806.1"/>
    </source>
</evidence>
<dbReference type="GO" id="GO:0006782">
    <property type="term" value="P:protoporphyrinogen IX biosynthetic process"/>
    <property type="evidence" value="ECO:0007669"/>
    <property type="project" value="UniProtKB-UniPathway"/>
</dbReference>
<keyword evidence="5" id="KW-0663">Pyridoxal phosphate</keyword>
<dbReference type="PANTHER" id="PTHR43713:SF3">
    <property type="entry name" value="GLUTAMATE-1-SEMIALDEHYDE 2,1-AMINOMUTASE 1, CHLOROPLASTIC-RELATED"/>
    <property type="match status" value="1"/>
</dbReference>
<dbReference type="PROSITE" id="PS00600">
    <property type="entry name" value="AA_TRANSFER_CLASS_3"/>
    <property type="match status" value="1"/>
</dbReference>
<dbReference type="Gene3D" id="3.90.1150.10">
    <property type="entry name" value="Aspartate Aminotransferase, domain 1"/>
    <property type="match status" value="1"/>
</dbReference>
<dbReference type="FunFam" id="3.40.640.10:FF:000021">
    <property type="entry name" value="Glutamate-1-semialdehyde 2,1-aminomutase"/>
    <property type="match status" value="1"/>
</dbReference>
<protein>
    <recommendedName>
        <fullName evidence="4">glutamate-1-semialdehyde 2,1-aminomutase</fullName>
        <ecNumber evidence="4">5.4.3.8</ecNumber>
    </recommendedName>
</protein>
<dbReference type="Gene3D" id="3.40.640.10">
    <property type="entry name" value="Type I PLP-dependent aspartate aminotransferase-like (Major domain)"/>
    <property type="match status" value="1"/>
</dbReference>
<dbReference type="InterPro" id="IPR015422">
    <property type="entry name" value="PyrdxlP-dep_Trfase_small"/>
</dbReference>
<dbReference type="HAMAP" id="MF_00375">
    <property type="entry name" value="HemL_aminotrans_3"/>
    <property type="match status" value="1"/>
</dbReference>
<proteinExistence type="inferred from homology"/>
<dbReference type="InterPro" id="IPR049704">
    <property type="entry name" value="Aminotrans_3_PPA_site"/>
</dbReference>
<dbReference type="NCBIfam" id="NF000818">
    <property type="entry name" value="PRK00062.1"/>
    <property type="match status" value="1"/>
</dbReference>
<keyword evidence="7" id="KW-0627">Porphyrin biosynthesis</keyword>
<dbReference type="SUPFAM" id="SSF53383">
    <property type="entry name" value="PLP-dependent transferases"/>
    <property type="match status" value="1"/>
</dbReference>
<dbReference type="EC" id="5.4.3.8" evidence="4"/>
<dbReference type="NCBIfam" id="TIGR00713">
    <property type="entry name" value="hemL"/>
    <property type="match status" value="1"/>
</dbReference>
<sequence length="427" mass="45504">MQITQSTQLFSRAQQSIPGGVNSPVRAFKSVKMNPLFIKSAQGSKLFDVDGNEYIDYVGSWGPMILGHAHTEVVRKLEETLRKGTSFGAPTEGEIELAEIVCGAVPSVEMLRLVNSGSEASMAALRVARGYTGRDKIIKFEGCYHGSVDPLLVQAGSGAMTLGIPDSPGVPAAFVELTLQAKFNDLASVIKLADENSGEIAAVILEPVAGNMGMIPPEHGFLQGLRDLCDREGILLIFDEVMSGFRVDYGGAQNIFGIIPDMSIFGKVIGGGLPVGAYGGRQDIMLQVAPAGPVYQAGTLSGNPLAVAAGLTTLGILKEENPYPELGQKTAWLSGEFESAAESAGVALQTQAMGSMFGLFFSAEPVKNYEQALKTDTEQFTRFFRSMLKQGIYLAPSAFESLFVSTAHSEEDLERTATAFPKALRGE</sequence>
<evidence type="ECO:0000256" key="2">
    <source>
        <dbReference type="ARBA" id="ARBA00004819"/>
    </source>
</evidence>
<evidence type="ECO:0000256" key="1">
    <source>
        <dbReference type="ARBA" id="ARBA00001933"/>
    </source>
</evidence>
<evidence type="ECO:0000256" key="6">
    <source>
        <dbReference type="ARBA" id="ARBA00023235"/>
    </source>
</evidence>
<evidence type="ECO:0000256" key="4">
    <source>
        <dbReference type="ARBA" id="ARBA00012143"/>
    </source>
</evidence>
<evidence type="ECO:0000256" key="7">
    <source>
        <dbReference type="ARBA" id="ARBA00023244"/>
    </source>
</evidence>
<reference evidence="8" key="1">
    <citation type="submission" date="2018-05" db="EMBL/GenBank/DDBJ databases">
        <authorList>
            <person name="Lanie J.A."/>
            <person name="Ng W.-L."/>
            <person name="Kazmierczak K.M."/>
            <person name="Andrzejewski T.M."/>
            <person name="Davidsen T.M."/>
            <person name="Wayne K.J."/>
            <person name="Tettelin H."/>
            <person name="Glass J.I."/>
            <person name="Rusch D."/>
            <person name="Podicherti R."/>
            <person name="Tsui H.-C.T."/>
            <person name="Winkler M.E."/>
        </authorList>
    </citation>
    <scope>NUCLEOTIDE SEQUENCE</scope>
</reference>
<evidence type="ECO:0000256" key="5">
    <source>
        <dbReference type="ARBA" id="ARBA00022898"/>
    </source>
</evidence>
<organism evidence="8">
    <name type="scientific">marine metagenome</name>
    <dbReference type="NCBI Taxonomy" id="408172"/>
    <lineage>
        <taxon>unclassified sequences</taxon>
        <taxon>metagenomes</taxon>
        <taxon>ecological metagenomes</taxon>
    </lineage>
</organism>
<dbReference type="CDD" id="cd00610">
    <property type="entry name" value="OAT_like"/>
    <property type="match status" value="1"/>
</dbReference>
<comment type="pathway">
    <text evidence="2">Porphyrin-containing compound metabolism; protoporphyrin-IX biosynthesis; 5-aminolevulinate from L-glutamyl-tRNA(Glu): step 2/2.</text>
</comment>
<dbReference type="InterPro" id="IPR005814">
    <property type="entry name" value="Aminotrans_3"/>
</dbReference>
<comment type="similarity">
    <text evidence="3">Belongs to the class-III pyridoxal-phosphate-dependent aminotransferase family. HemL subfamily.</text>
</comment>
<comment type="cofactor">
    <cofactor evidence="1">
        <name>pyridoxal 5'-phosphate</name>
        <dbReference type="ChEBI" id="CHEBI:597326"/>
    </cofactor>
</comment>
<dbReference type="PANTHER" id="PTHR43713">
    <property type="entry name" value="GLUTAMATE-1-SEMIALDEHYDE 2,1-AMINOMUTASE"/>
    <property type="match status" value="1"/>
</dbReference>
<dbReference type="Pfam" id="PF00202">
    <property type="entry name" value="Aminotran_3"/>
    <property type="match status" value="1"/>
</dbReference>
<gene>
    <name evidence="8" type="ORF">METZ01_LOCUS12660</name>
</gene>
<keyword evidence="6" id="KW-0413">Isomerase</keyword>
<name>A0A381NYT6_9ZZZZ</name>
<dbReference type="GO" id="GO:0008483">
    <property type="term" value="F:transaminase activity"/>
    <property type="evidence" value="ECO:0007669"/>
    <property type="project" value="InterPro"/>
</dbReference>
<accession>A0A381NYT6</accession>
<dbReference type="EMBL" id="UINC01000699">
    <property type="protein sequence ID" value="SUZ59806.1"/>
    <property type="molecule type" value="Genomic_DNA"/>
</dbReference>
<dbReference type="GO" id="GO:0030170">
    <property type="term" value="F:pyridoxal phosphate binding"/>
    <property type="evidence" value="ECO:0007669"/>
    <property type="project" value="InterPro"/>
</dbReference>
<dbReference type="InterPro" id="IPR015421">
    <property type="entry name" value="PyrdxlP-dep_Trfase_major"/>
</dbReference>
<dbReference type="UniPathway" id="UPA00251">
    <property type="reaction ID" value="UER00317"/>
</dbReference>
<dbReference type="InterPro" id="IPR004639">
    <property type="entry name" value="4pyrrol_synth_GluAld_NH2Trfase"/>
</dbReference>